<protein>
    <submittedName>
        <fullName evidence="1">Uncharacterized protein</fullName>
    </submittedName>
</protein>
<dbReference type="EMBL" id="NHOO01000016">
    <property type="protein sequence ID" value="OVE46704.1"/>
    <property type="molecule type" value="Genomic_DNA"/>
</dbReference>
<reference evidence="1 2" key="1">
    <citation type="submission" date="2017-05" db="EMBL/GenBank/DDBJ databases">
        <title>Chromobacterium violaceum GHPS1 isolated from Hydrocarbon polluted soil in French Guiana display an awesome secondary metabolite arsenal and a battery of drug and heavy-metal-resistance and detoxification of xenobiotics proteins.</title>
        <authorList>
            <person name="Belbahri L."/>
        </authorList>
    </citation>
    <scope>NUCLEOTIDE SEQUENCE [LARGE SCALE GENOMIC DNA]</scope>
    <source>
        <strain evidence="1 2">GHPS1</strain>
    </source>
</reference>
<name>A0A202B598_CHRVL</name>
<dbReference type="InterPro" id="IPR008822">
    <property type="entry name" value="Endonuclease_RusA-like"/>
</dbReference>
<dbReference type="GO" id="GO:0006310">
    <property type="term" value="P:DNA recombination"/>
    <property type="evidence" value="ECO:0007669"/>
    <property type="project" value="InterPro"/>
</dbReference>
<dbReference type="SUPFAM" id="SSF103084">
    <property type="entry name" value="Holliday junction resolvase RusA"/>
    <property type="match status" value="1"/>
</dbReference>
<organism evidence="1 2">
    <name type="scientific">Chromobacterium violaceum</name>
    <dbReference type="NCBI Taxonomy" id="536"/>
    <lineage>
        <taxon>Bacteria</taxon>
        <taxon>Pseudomonadati</taxon>
        <taxon>Pseudomonadota</taxon>
        <taxon>Betaproteobacteria</taxon>
        <taxon>Neisseriales</taxon>
        <taxon>Chromobacteriaceae</taxon>
        <taxon>Chromobacterium</taxon>
    </lineage>
</organism>
<evidence type="ECO:0000313" key="1">
    <source>
        <dbReference type="EMBL" id="OVE46704.1"/>
    </source>
</evidence>
<dbReference type="Gene3D" id="3.30.1330.70">
    <property type="entry name" value="Holliday junction resolvase RusA"/>
    <property type="match status" value="1"/>
</dbReference>
<proteinExistence type="predicted"/>
<comment type="caution">
    <text evidence="1">The sequence shown here is derived from an EMBL/GenBank/DDBJ whole genome shotgun (WGS) entry which is preliminary data.</text>
</comment>
<dbReference type="Pfam" id="PF05866">
    <property type="entry name" value="RusA"/>
    <property type="match status" value="1"/>
</dbReference>
<accession>A0A202B598</accession>
<dbReference type="RefSeq" id="WP_087698475.1">
    <property type="nucleotide sequence ID" value="NZ_NHOO01000016.1"/>
</dbReference>
<sequence>MKSITLTLPYPLSANRYWRSFVPRGHKRAIVTLSDEAKAYKTAVAEAVKRAGVRQPFDGRVAVDIELYPNRPQDWQRRARKNPDSWDDDVQCIDLDNANKVLLDSLKGLVFHDDKWVRKLFGERMEPDGEARVVVTITQIQKENSQASLFAA</sequence>
<dbReference type="InterPro" id="IPR036614">
    <property type="entry name" value="RusA-like_sf"/>
</dbReference>
<dbReference type="Proteomes" id="UP000196342">
    <property type="component" value="Unassembled WGS sequence"/>
</dbReference>
<keyword evidence="2" id="KW-1185">Reference proteome</keyword>
<evidence type="ECO:0000313" key="2">
    <source>
        <dbReference type="Proteomes" id="UP000196342"/>
    </source>
</evidence>
<dbReference type="GO" id="GO:0000287">
    <property type="term" value="F:magnesium ion binding"/>
    <property type="evidence" value="ECO:0007669"/>
    <property type="project" value="InterPro"/>
</dbReference>
<dbReference type="GO" id="GO:0006281">
    <property type="term" value="P:DNA repair"/>
    <property type="evidence" value="ECO:0007669"/>
    <property type="project" value="InterPro"/>
</dbReference>
<dbReference type="AlphaFoldDB" id="A0A202B598"/>
<gene>
    <name evidence="1" type="ORF">CBW21_17560</name>
</gene>